<keyword evidence="1" id="KW-0732">Signal</keyword>
<protein>
    <recommendedName>
        <fullName evidence="2">Sialidase domain-containing protein</fullName>
    </recommendedName>
</protein>
<dbReference type="AlphaFoldDB" id="A0A517ZUZ2"/>
<reference evidence="3 4" key="1">
    <citation type="submission" date="2019-02" db="EMBL/GenBank/DDBJ databases">
        <title>Deep-cultivation of Planctomycetes and their phenomic and genomic characterization uncovers novel biology.</title>
        <authorList>
            <person name="Wiegand S."/>
            <person name="Jogler M."/>
            <person name="Boedeker C."/>
            <person name="Pinto D."/>
            <person name="Vollmers J."/>
            <person name="Rivas-Marin E."/>
            <person name="Kohn T."/>
            <person name="Peeters S.H."/>
            <person name="Heuer A."/>
            <person name="Rast P."/>
            <person name="Oberbeckmann S."/>
            <person name="Bunk B."/>
            <person name="Jeske O."/>
            <person name="Meyerdierks A."/>
            <person name="Storesund J.E."/>
            <person name="Kallscheuer N."/>
            <person name="Luecker S."/>
            <person name="Lage O.M."/>
            <person name="Pohl T."/>
            <person name="Merkel B.J."/>
            <person name="Hornburger P."/>
            <person name="Mueller R.-W."/>
            <person name="Bruemmer F."/>
            <person name="Labrenz M."/>
            <person name="Spormann A.M."/>
            <person name="Op den Camp H."/>
            <person name="Overmann J."/>
            <person name="Amann R."/>
            <person name="Jetten M.S.M."/>
            <person name="Mascher T."/>
            <person name="Medema M.H."/>
            <person name="Devos D.P."/>
            <person name="Kaster A.-K."/>
            <person name="Ovreas L."/>
            <person name="Rohde M."/>
            <person name="Galperin M.Y."/>
            <person name="Jogler C."/>
        </authorList>
    </citation>
    <scope>NUCLEOTIDE SEQUENCE [LARGE SCALE GENOMIC DNA]</scope>
    <source>
        <strain evidence="3 4">Mal52</strain>
    </source>
</reference>
<name>A0A517ZUZ2_9PLAN</name>
<feature type="domain" description="Sialidase" evidence="2">
    <location>
        <begin position="49"/>
        <end position="149"/>
    </location>
</feature>
<gene>
    <name evidence="3" type="ORF">Mal52_47640</name>
</gene>
<feature type="chain" id="PRO_5022089364" description="Sialidase domain-containing protein" evidence="1">
    <location>
        <begin position="22"/>
        <end position="390"/>
    </location>
</feature>
<dbReference type="RefSeq" id="WP_145378780.1">
    <property type="nucleotide sequence ID" value="NZ_CP036276.1"/>
</dbReference>
<dbReference type="PANTHER" id="PTHR43752">
    <property type="entry name" value="BNR/ASP-BOX REPEAT FAMILY PROTEIN"/>
    <property type="match status" value="1"/>
</dbReference>
<dbReference type="KEGG" id="sdyn:Mal52_47640"/>
<proteinExistence type="predicted"/>
<dbReference type="PANTHER" id="PTHR43752:SF2">
    <property type="entry name" value="BNR_ASP-BOX REPEAT FAMILY PROTEIN"/>
    <property type="match status" value="1"/>
</dbReference>
<evidence type="ECO:0000259" key="2">
    <source>
        <dbReference type="Pfam" id="PF13088"/>
    </source>
</evidence>
<accession>A0A517ZUZ2</accession>
<feature type="signal peptide" evidence="1">
    <location>
        <begin position="1"/>
        <end position="21"/>
    </location>
</feature>
<evidence type="ECO:0000256" key="1">
    <source>
        <dbReference type="SAM" id="SignalP"/>
    </source>
</evidence>
<organism evidence="3 4">
    <name type="scientific">Symmachiella dynata</name>
    <dbReference type="NCBI Taxonomy" id="2527995"/>
    <lineage>
        <taxon>Bacteria</taxon>
        <taxon>Pseudomonadati</taxon>
        <taxon>Planctomycetota</taxon>
        <taxon>Planctomycetia</taxon>
        <taxon>Planctomycetales</taxon>
        <taxon>Planctomycetaceae</taxon>
        <taxon>Symmachiella</taxon>
    </lineage>
</organism>
<dbReference type="Pfam" id="PF13088">
    <property type="entry name" value="BNR_2"/>
    <property type="match status" value="2"/>
</dbReference>
<dbReference type="EMBL" id="CP036276">
    <property type="protein sequence ID" value="QDU46246.1"/>
    <property type="molecule type" value="Genomic_DNA"/>
</dbReference>
<dbReference type="InterPro" id="IPR011040">
    <property type="entry name" value="Sialidase"/>
</dbReference>
<feature type="domain" description="Sialidase" evidence="2">
    <location>
        <begin position="200"/>
        <end position="363"/>
    </location>
</feature>
<dbReference type="Gene3D" id="2.120.10.10">
    <property type="match status" value="2"/>
</dbReference>
<dbReference type="SUPFAM" id="SSF50939">
    <property type="entry name" value="Sialidases"/>
    <property type="match status" value="1"/>
</dbReference>
<keyword evidence="4" id="KW-1185">Reference proteome</keyword>
<dbReference type="InterPro" id="IPR036278">
    <property type="entry name" value="Sialidase_sf"/>
</dbReference>
<evidence type="ECO:0000313" key="4">
    <source>
        <dbReference type="Proteomes" id="UP000319383"/>
    </source>
</evidence>
<sequence precursor="true">MSKTISLFLVIICGLTAAARAESKFAAEFVFPLNAEHNHAPAIVECPNGDLLASWYRGSGERSADDVRVLGARLRKGETKWSPEFLMADTPGFPDCNTAMMIDKDKKLWLFWPTILANTWESAVTNYMTSTDYEGEGAPRWDWKDQIYLKPQDFKDEFLDHVNNHLGNKQPLSKKQLGFLQLAKDTAGEKMYQRLGWMPRCKPTVLKSGRILMPLYTDTYSISIMAVSDDDGKTWYASGPIIDYGNIQPAVLQRDDGTVVAYMRENGFQENIRISESTDDGLTWGPVKNSALPNPGSGLDAVRLENGHWVMIYNDSTRDRNSLAVSLSEDEGRTWRWTRHLEQHEAGRYHYPAIIQAADGTIHAIYTYSVADGKTMKHAAFDEDWIKEGD</sequence>
<dbReference type="CDD" id="cd15482">
    <property type="entry name" value="Sialidase_non-viral"/>
    <property type="match status" value="1"/>
</dbReference>
<dbReference type="Proteomes" id="UP000319383">
    <property type="component" value="Chromosome"/>
</dbReference>
<evidence type="ECO:0000313" key="3">
    <source>
        <dbReference type="EMBL" id="QDU46246.1"/>
    </source>
</evidence>